<evidence type="ECO:0000256" key="8">
    <source>
        <dbReference type="ARBA" id="ARBA00023015"/>
    </source>
</evidence>
<keyword evidence="5" id="KW-0677">Repeat</keyword>
<keyword evidence="11" id="KW-0804">Transcription</keyword>
<evidence type="ECO:0000256" key="5">
    <source>
        <dbReference type="ARBA" id="ARBA00022737"/>
    </source>
</evidence>
<keyword evidence="12" id="KW-0539">Nucleus</keyword>
<protein>
    <submittedName>
        <fullName evidence="18">Transcription factor YY2</fullName>
    </submittedName>
</protein>
<evidence type="ECO:0000256" key="14">
    <source>
        <dbReference type="SAM" id="Coils"/>
    </source>
</evidence>
<reference evidence="18" key="1">
    <citation type="submission" date="2025-08" db="UniProtKB">
        <authorList>
            <consortium name="RefSeq"/>
        </authorList>
    </citation>
    <scope>IDENTIFICATION</scope>
</reference>
<dbReference type="InParanoid" id="A0A340XT27"/>
<dbReference type="CTD" id="404281"/>
<evidence type="ECO:0000256" key="10">
    <source>
        <dbReference type="ARBA" id="ARBA00023159"/>
    </source>
</evidence>
<feature type="domain" description="C2H2-type" evidence="16">
    <location>
        <begin position="277"/>
        <end position="304"/>
    </location>
</feature>
<keyword evidence="17" id="KW-1185">Reference proteome</keyword>
<evidence type="ECO:0000256" key="1">
    <source>
        <dbReference type="ARBA" id="ARBA00004123"/>
    </source>
</evidence>
<evidence type="ECO:0000256" key="15">
    <source>
        <dbReference type="SAM" id="MobiDB-lite"/>
    </source>
</evidence>
<evidence type="ECO:0000256" key="3">
    <source>
        <dbReference type="ARBA" id="ARBA00022491"/>
    </source>
</evidence>
<dbReference type="SMART" id="SM00355">
    <property type="entry name" value="ZnF_C2H2"/>
    <property type="match status" value="4"/>
</dbReference>
<dbReference type="RefSeq" id="XP_007464448.1">
    <property type="nucleotide sequence ID" value="XM_007464386.1"/>
</dbReference>
<accession>A0A340XT27</accession>
<evidence type="ECO:0000256" key="7">
    <source>
        <dbReference type="ARBA" id="ARBA00022833"/>
    </source>
</evidence>
<comment type="subcellular location">
    <subcellularLocation>
        <location evidence="1">Nucleus</location>
    </subcellularLocation>
</comment>
<feature type="region of interest" description="Disordered" evidence="15">
    <location>
        <begin position="121"/>
        <end position="164"/>
    </location>
</feature>
<evidence type="ECO:0000256" key="11">
    <source>
        <dbReference type="ARBA" id="ARBA00023163"/>
    </source>
</evidence>
<dbReference type="GO" id="GO:0000981">
    <property type="term" value="F:DNA-binding transcription factor activity, RNA polymerase II-specific"/>
    <property type="evidence" value="ECO:0007669"/>
    <property type="project" value="TreeGrafter"/>
</dbReference>
<dbReference type="OrthoDB" id="10264072at2759"/>
<dbReference type="InterPro" id="IPR017114">
    <property type="entry name" value="YY1-like"/>
</dbReference>
<dbReference type="GO" id="GO:0008270">
    <property type="term" value="F:zinc ion binding"/>
    <property type="evidence" value="ECO:0007669"/>
    <property type="project" value="UniProtKB-KW"/>
</dbReference>
<feature type="domain" description="C2H2-type" evidence="16">
    <location>
        <begin position="248"/>
        <end position="272"/>
    </location>
</feature>
<evidence type="ECO:0000259" key="16">
    <source>
        <dbReference type="PROSITE" id="PS50157"/>
    </source>
</evidence>
<name>A0A340XT27_LIPVE</name>
<dbReference type="PANTHER" id="PTHR14003">
    <property type="entry name" value="TRANSCRIPTIONAL REPRESSOR PROTEIN YY"/>
    <property type="match status" value="1"/>
</dbReference>
<dbReference type="InterPro" id="IPR036236">
    <property type="entry name" value="Znf_C2H2_sf"/>
</dbReference>
<evidence type="ECO:0000313" key="17">
    <source>
        <dbReference type="Proteomes" id="UP000265300"/>
    </source>
</evidence>
<organism evidence="17 18">
    <name type="scientific">Lipotes vexillifer</name>
    <name type="common">Yangtze river dolphin</name>
    <dbReference type="NCBI Taxonomy" id="118797"/>
    <lineage>
        <taxon>Eukaryota</taxon>
        <taxon>Metazoa</taxon>
        <taxon>Chordata</taxon>
        <taxon>Craniata</taxon>
        <taxon>Vertebrata</taxon>
        <taxon>Euteleostomi</taxon>
        <taxon>Mammalia</taxon>
        <taxon>Eutheria</taxon>
        <taxon>Laurasiatheria</taxon>
        <taxon>Artiodactyla</taxon>
        <taxon>Whippomorpha</taxon>
        <taxon>Cetacea</taxon>
        <taxon>Odontoceti</taxon>
        <taxon>Lipotidae</taxon>
        <taxon>Lipotes</taxon>
    </lineage>
</organism>
<keyword evidence="8" id="KW-0805">Transcription regulation</keyword>
<dbReference type="FunFam" id="3.30.160.60:FF:000104">
    <property type="entry name" value="Transcriptional repressor protein YY1"/>
    <property type="match status" value="1"/>
</dbReference>
<keyword evidence="14" id="KW-0175">Coiled coil</keyword>
<evidence type="ECO:0000256" key="4">
    <source>
        <dbReference type="ARBA" id="ARBA00022723"/>
    </source>
</evidence>
<evidence type="ECO:0000256" key="6">
    <source>
        <dbReference type="ARBA" id="ARBA00022771"/>
    </source>
</evidence>
<dbReference type="PROSITE" id="PS50157">
    <property type="entry name" value="ZINC_FINGER_C2H2_2"/>
    <property type="match status" value="4"/>
</dbReference>
<keyword evidence="4" id="KW-0479">Metal-binding</keyword>
<feature type="domain" description="C2H2-type" evidence="16">
    <location>
        <begin position="305"/>
        <end position="334"/>
    </location>
</feature>
<keyword evidence="6 13" id="KW-0863">Zinc-finger</keyword>
<dbReference type="GO" id="GO:0005667">
    <property type="term" value="C:transcription regulator complex"/>
    <property type="evidence" value="ECO:0007669"/>
    <property type="project" value="TreeGrafter"/>
</dbReference>
<dbReference type="InterPro" id="IPR013087">
    <property type="entry name" value="Znf_C2H2_type"/>
</dbReference>
<evidence type="ECO:0000256" key="12">
    <source>
        <dbReference type="ARBA" id="ARBA00023242"/>
    </source>
</evidence>
<dbReference type="PROSITE" id="PS00028">
    <property type="entry name" value="ZINC_FINGER_C2H2_1"/>
    <property type="match status" value="3"/>
</dbReference>
<dbReference type="PIRSF" id="PIRSF037113">
    <property type="entry name" value="TF_Yin_yang"/>
    <property type="match status" value="1"/>
</dbReference>
<dbReference type="GeneID" id="103073620"/>
<comment type="similarity">
    <text evidence="2">Belongs to the YY transcription factor family.</text>
</comment>
<proteinExistence type="inferred from homology"/>
<gene>
    <name evidence="18" type="primary">YY2</name>
</gene>
<dbReference type="Proteomes" id="UP000265300">
    <property type="component" value="Unplaced"/>
</dbReference>
<dbReference type="KEGG" id="lve:103073620"/>
<evidence type="ECO:0000256" key="2">
    <source>
        <dbReference type="ARBA" id="ARBA00006232"/>
    </source>
</evidence>
<dbReference type="GO" id="GO:0031519">
    <property type="term" value="C:PcG protein complex"/>
    <property type="evidence" value="ECO:0007669"/>
    <property type="project" value="TreeGrafter"/>
</dbReference>
<dbReference type="STRING" id="118797.A0A340XT27"/>
<keyword evidence="3" id="KW-0678">Repressor</keyword>
<evidence type="ECO:0000256" key="9">
    <source>
        <dbReference type="ARBA" id="ARBA00023125"/>
    </source>
</evidence>
<dbReference type="GO" id="GO:0000785">
    <property type="term" value="C:chromatin"/>
    <property type="evidence" value="ECO:0007669"/>
    <property type="project" value="TreeGrafter"/>
</dbReference>
<feature type="domain" description="C2H2-type" evidence="16">
    <location>
        <begin position="335"/>
        <end position="364"/>
    </location>
</feature>
<evidence type="ECO:0000313" key="18">
    <source>
        <dbReference type="RefSeq" id="XP_007464448.1"/>
    </source>
</evidence>
<keyword evidence="7" id="KW-0862">Zinc</keyword>
<dbReference type="SUPFAM" id="SSF57667">
    <property type="entry name" value="beta-beta-alpha zinc fingers"/>
    <property type="match status" value="3"/>
</dbReference>
<dbReference type="PANTHER" id="PTHR14003:SF19">
    <property type="entry name" value="YY2 TRANSCRIPTION FACTOR"/>
    <property type="match status" value="1"/>
</dbReference>
<dbReference type="FunFam" id="3.30.160.60:FF:000163">
    <property type="entry name" value="transcriptional repressor protein YY1"/>
    <property type="match status" value="1"/>
</dbReference>
<sequence>MASNNTFYIVAENSEMYADAVELHQIPVETVPVEAVPVEAVPYEDISGNCVHDGHHHTSLLVLQPLIISTPSQGDYNQEMIMIQMQKEVVGYYQSEDLQVSNLENNMAILANENNCFQETLAPLSPPSTSPSAYSHSRKHSDNNSYAGGKARAASSSEVGSTKWEQEQVHVKTLEGMFAVTMCSACNKRGHETRQAGEKLALGYSEYITGKKLPPGGIPGVDLSDPKQVAEFTRKKPQETKEEPPRSIACPNKGCMKMFRDKSALRKHLHTHGPRVHACAECGKAFVESSKLKRHQLVHTGEKPFQCTFEGCGKSFSLDFNLRTHLRIHTGDRPFMCPFDCCNRTFAQSANLKTHILTHAKNKDRQ</sequence>
<keyword evidence="10" id="KW-0010">Activator</keyword>
<dbReference type="Gene3D" id="3.30.160.60">
    <property type="entry name" value="Classic Zinc Finger"/>
    <property type="match status" value="4"/>
</dbReference>
<dbReference type="FunFam" id="3.30.160.60:FF:000109">
    <property type="entry name" value="Transcriptional repressor protein YY1"/>
    <property type="match status" value="1"/>
</dbReference>
<keyword evidence="9" id="KW-0238">DNA-binding</keyword>
<dbReference type="AlphaFoldDB" id="A0A340XT27"/>
<dbReference type="Pfam" id="PF00096">
    <property type="entry name" value="zf-C2H2"/>
    <property type="match status" value="4"/>
</dbReference>
<evidence type="ECO:0000256" key="13">
    <source>
        <dbReference type="PROSITE-ProRule" id="PRU00042"/>
    </source>
</evidence>
<feature type="coiled-coil region" evidence="14">
    <location>
        <begin position="93"/>
        <end position="120"/>
    </location>
</feature>
<dbReference type="GO" id="GO:0000978">
    <property type="term" value="F:RNA polymerase II cis-regulatory region sequence-specific DNA binding"/>
    <property type="evidence" value="ECO:0007669"/>
    <property type="project" value="TreeGrafter"/>
</dbReference>